<name>A0A6S6W895_9PLEO</name>
<evidence type="ECO:0000313" key="2">
    <source>
        <dbReference type="Proteomes" id="UP000472372"/>
    </source>
</evidence>
<proteinExistence type="predicted"/>
<dbReference type="Proteomes" id="UP000472372">
    <property type="component" value="Chromosome 7"/>
</dbReference>
<organism evidence="1 2">
    <name type="scientific">Pyrenophora teres f. teres</name>
    <dbReference type="NCBI Taxonomy" id="97479"/>
    <lineage>
        <taxon>Eukaryota</taxon>
        <taxon>Fungi</taxon>
        <taxon>Dikarya</taxon>
        <taxon>Ascomycota</taxon>
        <taxon>Pezizomycotina</taxon>
        <taxon>Dothideomycetes</taxon>
        <taxon>Pleosporomycetidae</taxon>
        <taxon>Pleosporales</taxon>
        <taxon>Pleosporineae</taxon>
        <taxon>Pleosporaceae</taxon>
        <taxon>Pyrenophora</taxon>
    </lineage>
</organism>
<protein>
    <submittedName>
        <fullName evidence="1">Uncharacterized protein</fullName>
    </submittedName>
</protein>
<evidence type="ECO:0000313" key="1">
    <source>
        <dbReference type="EMBL" id="CAE7195467.1"/>
    </source>
</evidence>
<dbReference type="EMBL" id="HG992983">
    <property type="protein sequence ID" value="CAE7195467.1"/>
    <property type="molecule type" value="Genomic_DNA"/>
</dbReference>
<gene>
    <name evidence="1" type="ORF">PTTW11_08155</name>
</gene>
<accession>A0A6S6W895</accession>
<sequence length="239" mass="27167">MESCECLETIRDIIVLRLDKVKHALPKRLQVHCDIAFMHFEHERLAKNYVNDEIMLGDTVKNIPRTEFFVTEDNYAWSMDELVQAIKVNSGVFRNPLSREMFTSKYVKSILTHPMGSPLAALHVEQAALSKGVQMETIEHMEILAETLLADHSSDTIPSRTAAEEFLLYVATLPNFEQKALNDLRYPAKDSHTGQSYGFSVGKAVQDAKANLVCFHKISDYIKQASQYLRKSRESDSRG</sequence>
<reference evidence="1" key="1">
    <citation type="submission" date="2021-02" db="EMBL/GenBank/DDBJ databases">
        <authorList>
            <person name="Syme A R."/>
            <person name="Syme A R."/>
            <person name="Moolhuijzen P."/>
        </authorList>
    </citation>
    <scope>NUCLEOTIDE SEQUENCE</scope>
    <source>
        <strain evidence="1">W1-1</strain>
    </source>
</reference>
<dbReference type="AlphaFoldDB" id="A0A6S6W895"/>